<comment type="similarity">
    <text evidence="2">Belongs to the glutaredoxin family.</text>
</comment>
<evidence type="ECO:0000256" key="4">
    <source>
        <dbReference type="ARBA" id="ARBA00023002"/>
    </source>
</evidence>
<keyword evidence="4" id="KW-0560">Oxidoreductase</keyword>
<protein>
    <recommendedName>
        <fullName evidence="7">Thioredoxin domain-containing protein</fullName>
    </recommendedName>
</protein>
<evidence type="ECO:0000256" key="3">
    <source>
        <dbReference type="ARBA" id="ARBA00022729"/>
    </source>
</evidence>
<dbReference type="EMBL" id="NZBD01000015">
    <property type="protein sequence ID" value="MAG18296.1"/>
    <property type="molecule type" value="Genomic_DNA"/>
</dbReference>
<keyword evidence="6" id="KW-0676">Redox-active center</keyword>
<reference evidence="9" key="1">
    <citation type="submission" date="2017-09" db="EMBL/GenBank/DDBJ databases">
        <title>The Reconstruction of 2,631 Draft Metagenome-Assembled Genomes from the Global Oceans.</title>
        <authorList>
            <person name="Tully B.J."/>
            <person name="Graham E.D."/>
            <person name="Heidelberg J.F."/>
        </authorList>
    </citation>
    <scope>NUCLEOTIDE SEQUENCE [LARGE SCALE GENOMIC DNA]</scope>
</reference>
<dbReference type="InterPro" id="IPR013766">
    <property type="entry name" value="Thioredoxin_domain"/>
</dbReference>
<dbReference type="InterPro" id="IPR036249">
    <property type="entry name" value="Thioredoxin-like_sf"/>
</dbReference>
<gene>
    <name evidence="8" type="ORF">CL944_02380</name>
</gene>
<name>A0A2D6LQ37_9ARCH</name>
<dbReference type="Pfam" id="PF13462">
    <property type="entry name" value="Thioredoxin_4"/>
    <property type="match status" value="1"/>
</dbReference>
<dbReference type="Gene3D" id="3.40.30.10">
    <property type="entry name" value="Glutaredoxin"/>
    <property type="match status" value="1"/>
</dbReference>
<keyword evidence="3" id="KW-0732">Signal</keyword>
<feature type="domain" description="Thioredoxin" evidence="7">
    <location>
        <begin position="1"/>
        <end position="172"/>
    </location>
</feature>
<proteinExistence type="inferred from homology"/>
<evidence type="ECO:0000256" key="1">
    <source>
        <dbReference type="ARBA" id="ARBA00005791"/>
    </source>
</evidence>
<comment type="similarity">
    <text evidence="1">Belongs to the thioredoxin family. DsbA subfamily.</text>
</comment>
<dbReference type="AlphaFoldDB" id="A0A2D6LQ37"/>
<dbReference type="GO" id="GO:0016491">
    <property type="term" value="F:oxidoreductase activity"/>
    <property type="evidence" value="ECO:0007669"/>
    <property type="project" value="UniProtKB-KW"/>
</dbReference>
<evidence type="ECO:0000256" key="2">
    <source>
        <dbReference type="ARBA" id="ARBA00007787"/>
    </source>
</evidence>
<dbReference type="PROSITE" id="PS51352">
    <property type="entry name" value="THIOREDOXIN_2"/>
    <property type="match status" value="1"/>
</dbReference>
<keyword evidence="5" id="KW-1015">Disulfide bond</keyword>
<accession>A0A2D6LQ37</accession>
<evidence type="ECO:0000256" key="5">
    <source>
        <dbReference type="ARBA" id="ARBA00023157"/>
    </source>
</evidence>
<evidence type="ECO:0000313" key="9">
    <source>
        <dbReference type="Proteomes" id="UP000226712"/>
    </source>
</evidence>
<dbReference type="SUPFAM" id="SSF52833">
    <property type="entry name" value="Thioredoxin-like"/>
    <property type="match status" value="1"/>
</dbReference>
<dbReference type="PANTHER" id="PTHR13887">
    <property type="entry name" value="GLUTATHIONE S-TRANSFERASE KAPPA"/>
    <property type="match status" value="1"/>
</dbReference>
<dbReference type="PANTHER" id="PTHR13887:SF14">
    <property type="entry name" value="DISULFIDE BOND FORMATION PROTEIN D"/>
    <property type="match status" value="1"/>
</dbReference>
<sequence length="173" mass="19031">MEALLDDDEFEGNADAPITIVEFSDFECPFCGRFYTDTLGQLREKYVETGKVKIIFRDFPLSFHPEATPAAEASECAADQGKFWEFHDLIFENQTTMSAASYKQWAADLGLDTEQFNSCVDDGTHAAEVRADFAAGQAAGVSGTPTFFINGQKVVGAQPFSVFEQIIEAELAE</sequence>
<comment type="caution">
    <text evidence="8">The sequence shown here is derived from an EMBL/GenBank/DDBJ whole genome shotgun (WGS) entry which is preliminary data.</text>
</comment>
<dbReference type="InterPro" id="IPR012336">
    <property type="entry name" value="Thioredoxin-like_fold"/>
</dbReference>
<evidence type="ECO:0000313" key="8">
    <source>
        <dbReference type="EMBL" id="MAG18296.1"/>
    </source>
</evidence>
<evidence type="ECO:0000259" key="7">
    <source>
        <dbReference type="PROSITE" id="PS51352"/>
    </source>
</evidence>
<organism evidence="8 9">
    <name type="scientific">Candidatus Iainarchaeum sp</name>
    <dbReference type="NCBI Taxonomy" id="3101447"/>
    <lineage>
        <taxon>Archaea</taxon>
        <taxon>Candidatus Iainarchaeota</taxon>
        <taxon>Candidatus Iainarchaeia</taxon>
        <taxon>Candidatus Iainarchaeales</taxon>
        <taxon>Candidatus Iainarchaeaceae</taxon>
        <taxon>Candidatus Iainarchaeum</taxon>
    </lineage>
</organism>
<evidence type="ECO:0000256" key="6">
    <source>
        <dbReference type="ARBA" id="ARBA00023284"/>
    </source>
</evidence>
<dbReference type="Proteomes" id="UP000226712">
    <property type="component" value="Unassembled WGS sequence"/>
</dbReference>